<dbReference type="InterPro" id="IPR008629">
    <property type="entry name" value="GUN4-like"/>
</dbReference>
<dbReference type="AlphaFoldDB" id="A0A1C9C9E8"/>
<dbReference type="SUPFAM" id="SSF48371">
    <property type="entry name" value="ARM repeat"/>
    <property type="match status" value="1"/>
</dbReference>
<dbReference type="GO" id="GO:0046906">
    <property type="term" value="F:tetrapyrrole binding"/>
    <property type="evidence" value="ECO:0007669"/>
    <property type="project" value="TreeGrafter"/>
</dbReference>
<evidence type="ECO:0008006" key="4">
    <source>
        <dbReference type="Google" id="ProtNLM"/>
    </source>
</evidence>
<dbReference type="GeneID" id="29072336"/>
<evidence type="ECO:0000259" key="2">
    <source>
        <dbReference type="Pfam" id="PF16416"/>
    </source>
</evidence>
<evidence type="ECO:0000313" key="3">
    <source>
        <dbReference type="EMBL" id="AOM65001.1"/>
    </source>
</evidence>
<dbReference type="InterPro" id="IPR037215">
    <property type="entry name" value="GUN4-like_sf"/>
</dbReference>
<dbReference type="Gene3D" id="1.25.40.620">
    <property type="match status" value="1"/>
</dbReference>
<dbReference type="RefSeq" id="YP_009296066.1">
    <property type="nucleotide sequence ID" value="NC_031169.1"/>
</dbReference>
<geneLocation type="plastid" evidence="3"/>
<dbReference type="Gene3D" id="1.10.10.1770">
    <property type="entry name" value="Gun4-like"/>
    <property type="match status" value="1"/>
</dbReference>
<dbReference type="EMBL" id="KX284712">
    <property type="protein sequence ID" value="AOM65001.1"/>
    <property type="molecule type" value="Genomic_DNA"/>
</dbReference>
<feature type="domain" description="GUN4-like" evidence="1">
    <location>
        <begin position="100"/>
        <end position="234"/>
    </location>
</feature>
<organism evidence="3">
    <name type="scientific">Schizymenia dubyi</name>
    <dbReference type="NCBI Taxonomy" id="38368"/>
    <lineage>
        <taxon>Eukaryota</taxon>
        <taxon>Rhodophyta</taxon>
        <taxon>Florideophyceae</taxon>
        <taxon>Rhodymeniophycidae</taxon>
        <taxon>Nemastomatales</taxon>
        <taxon>Schizymeniaceae</taxon>
        <taxon>Schizymenia</taxon>
    </lineage>
</organism>
<proteinExistence type="predicted"/>
<dbReference type="InterPro" id="IPR032192">
    <property type="entry name" value="GUN4_N"/>
</dbReference>
<protein>
    <recommendedName>
        <fullName evidence="4">GUN4-like domain-containing protein</fullName>
    </recommendedName>
</protein>
<name>A0A1C9C9E8_9FLOR</name>
<dbReference type="PANTHER" id="PTHR34800">
    <property type="entry name" value="TETRAPYRROLE-BINDING PROTEIN, CHLOROPLASTIC"/>
    <property type="match status" value="1"/>
</dbReference>
<reference evidence="3" key="1">
    <citation type="journal article" date="2016" name="BMC Biol.">
        <title>Parallel evolution of highly conserved plastid genome architecture in red seaweeds and seed plants.</title>
        <authorList>
            <person name="Lee J."/>
            <person name="Cho C.H."/>
            <person name="Park S.I."/>
            <person name="Choi J.W."/>
            <person name="Song H.S."/>
            <person name="West J.A."/>
            <person name="Bhattacharya D."/>
            <person name="Yoon H.S."/>
        </authorList>
    </citation>
    <scope>NUCLEOTIDE SEQUENCE</scope>
</reference>
<dbReference type="PANTHER" id="PTHR34800:SF1">
    <property type="entry name" value="TETRAPYRROLE-BINDING PROTEIN, CHLOROPLASTIC"/>
    <property type="match status" value="1"/>
</dbReference>
<evidence type="ECO:0000259" key="1">
    <source>
        <dbReference type="Pfam" id="PF05419"/>
    </source>
</evidence>
<dbReference type="InterPro" id="IPR016024">
    <property type="entry name" value="ARM-type_fold"/>
</dbReference>
<gene>
    <name evidence="3" type="primary">ycf53</name>
    <name evidence="3" type="ORF">Schiz_118</name>
</gene>
<sequence>MTKQIDSSLIILENLTQLEKKLPINNRLQLIQQIVDQGEEGEAALLELLINRLIVECRNLDDLDGILFEFLNKTKMSKIKLRLNNSFENGLMNLKPSFKIYQPLQELLINHKFEEADRFTQRQLCNLVGLNNKSKRNWLYFTDVFLLPEEDLLIIDLLWRIYSRGKFGFSVQRQIWLSNNCEWEKFWNIIGWENDGTPFRYPTEFMWNLKAPYGHLPLFNQLRGVQVLSALFNHISWTKLKE</sequence>
<dbReference type="Pfam" id="PF05419">
    <property type="entry name" value="GUN4"/>
    <property type="match status" value="1"/>
</dbReference>
<dbReference type="Pfam" id="PF16416">
    <property type="entry name" value="GUN4_N"/>
    <property type="match status" value="1"/>
</dbReference>
<dbReference type="CDD" id="cd16383">
    <property type="entry name" value="GUN4"/>
    <property type="match status" value="1"/>
</dbReference>
<dbReference type="SUPFAM" id="SSF140869">
    <property type="entry name" value="GUN4-like"/>
    <property type="match status" value="1"/>
</dbReference>
<feature type="domain" description="GUN4 N-terminal ARM-like repeat" evidence="2">
    <location>
        <begin position="14"/>
        <end position="88"/>
    </location>
</feature>
<accession>A0A1C9C9E8</accession>
<keyword evidence="3" id="KW-0934">Plastid</keyword>